<dbReference type="PROSITE" id="PS00463">
    <property type="entry name" value="ZN2_CY6_FUNGAL_1"/>
    <property type="match status" value="1"/>
</dbReference>
<reference evidence="3 5" key="3">
    <citation type="journal article" date="2015" name="BMC Genomics">
        <title>The completed genome sequence of the pathogenic ascomycete fungus Fusarium graminearum.</title>
        <authorList>
            <person name="King R."/>
            <person name="Urban M."/>
            <person name="Hammond-Kosack M.C."/>
            <person name="Hassani-Pak K."/>
            <person name="Hammond-Kosack K.E."/>
        </authorList>
    </citation>
    <scope>NUCLEOTIDE SEQUENCE [LARGE SCALE GENOMIC DNA]</scope>
    <source>
        <strain evidence="5">ATCC MYA-4620 / CBS 123657 / FGSC 9075 / NRRL 31084 / PH-1</strain>
        <strain evidence="3">PH-1</strain>
    </source>
</reference>
<dbReference type="EMBL" id="HG970332">
    <property type="protein sequence ID" value="CEF74026.1"/>
    <property type="molecule type" value="Genomic_DNA"/>
</dbReference>
<dbReference type="GO" id="GO:0000981">
    <property type="term" value="F:DNA-binding transcription factor activity, RNA polymerase II-specific"/>
    <property type="evidence" value="ECO:0007669"/>
    <property type="project" value="InterPro"/>
</dbReference>
<evidence type="ECO:0000313" key="4">
    <source>
        <dbReference type="EnsemblFungi" id="CEF74026"/>
    </source>
</evidence>
<evidence type="ECO:0000313" key="5">
    <source>
        <dbReference type="Proteomes" id="UP000070720"/>
    </source>
</evidence>
<dbReference type="InterPro" id="IPR036864">
    <property type="entry name" value="Zn2-C6_fun-type_DNA-bd_sf"/>
</dbReference>
<name>A0A098D7U3_GIBZE</name>
<dbReference type="Gene3D" id="4.10.240.10">
    <property type="entry name" value="Zn(2)-C6 fungal-type DNA-binding domain"/>
    <property type="match status" value="1"/>
</dbReference>
<proteinExistence type="predicted"/>
<accession>A0A098D7U3</accession>
<dbReference type="CDD" id="cd00067">
    <property type="entry name" value="GAL4"/>
    <property type="match status" value="1"/>
</dbReference>
<gene>
    <name evidence="3" type="ORF">FGRAMPH1_01T04439</name>
</gene>
<dbReference type="SUPFAM" id="SSF57701">
    <property type="entry name" value="Zn2/Cys6 DNA-binding domain"/>
    <property type="match status" value="1"/>
</dbReference>
<dbReference type="Pfam" id="PF00172">
    <property type="entry name" value="Zn_clus"/>
    <property type="match status" value="1"/>
</dbReference>
<dbReference type="InterPro" id="IPR001138">
    <property type="entry name" value="Zn2Cys6_DnaBD"/>
</dbReference>
<reference evidence="4" key="4">
    <citation type="submission" date="2017-01" db="UniProtKB">
        <authorList>
            <consortium name="EnsemblFungi"/>
        </authorList>
    </citation>
    <scope>IDENTIFICATION</scope>
    <source>
        <strain evidence="4">PH-1 / ATCC MYA-4620 / FGSC 9075 / NRRL 31084</strain>
    </source>
</reference>
<keyword evidence="5" id="KW-1185">Reference proteome</keyword>
<dbReference type="EnsemblFungi" id="CEF74026">
    <property type="protein sequence ID" value="CEF74026"/>
    <property type="gene ID" value="FGRRES_12018_M"/>
</dbReference>
<keyword evidence="1" id="KW-0539">Nucleus</keyword>
<organism evidence="3 5">
    <name type="scientific">Gibberella zeae (strain ATCC MYA-4620 / CBS 123657 / FGSC 9075 / NRRL 31084 / PH-1)</name>
    <name type="common">Wheat head blight fungus</name>
    <name type="synonym">Fusarium graminearum</name>
    <dbReference type="NCBI Taxonomy" id="229533"/>
    <lineage>
        <taxon>Eukaryota</taxon>
        <taxon>Fungi</taxon>
        <taxon>Dikarya</taxon>
        <taxon>Ascomycota</taxon>
        <taxon>Pezizomycotina</taxon>
        <taxon>Sordariomycetes</taxon>
        <taxon>Hypocreomycetidae</taxon>
        <taxon>Hypocreales</taxon>
        <taxon>Nectriaceae</taxon>
        <taxon>Fusarium</taxon>
    </lineage>
</organism>
<dbReference type="VEuPathDB" id="FungiDB:FGRAMPH1_01G04439"/>
<reference evidence="4 5" key="2">
    <citation type="journal article" date="2010" name="Nature">
        <title>Comparative genomics reveals mobile pathogenicity chromosomes in Fusarium.</title>
        <authorList>
            <person name="Ma L.J."/>
            <person name="van der Does H.C."/>
            <person name="Borkovich K.A."/>
            <person name="Coleman J.J."/>
            <person name="Daboussi M.J."/>
            <person name="Di Pietro A."/>
            <person name="Dufresne M."/>
            <person name="Freitag M."/>
            <person name="Grabherr M."/>
            <person name="Henrissat B."/>
            <person name="Houterman P.M."/>
            <person name="Kang S."/>
            <person name="Shim W.B."/>
            <person name="Woloshuk C."/>
            <person name="Xie X."/>
            <person name="Xu J.R."/>
            <person name="Antoniw J."/>
            <person name="Baker S.E."/>
            <person name="Bluhm B.H."/>
            <person name="Breakspear A."/>
            <person name="Brown D.W."/>
            <person name="Butchko R.A."/>
            <person name="Chapman S."/>
            <person name="Coulson R."/>
            <person name="Coutinho P.M."/>
            <person name="Danchin E.G."/>
            <person name="Diener A."/>
            <person name="Gale L.R."/>
            <person name="Gardiner D.M."/>
            <person name="Goff S."/>
            <person name="Hammond-Kosack K.E."/>
            <person name="Hilburn K."/>
            <person name="Hua-Van A."/>
            <person name="Jonkers W."/>
            <person name="Kazan K."/>
            <person name="Kodira C.D."/>
            <person name="Koehrsen M."/>
            <person name="Kumar L."/>
            <person name="Lee Y.H."/>
            <person name="Li L."/>
            <person name="Manners J.M."/>
            <person name="Miranda-Saavedra D."/>
            <person name="Mukherjee M."/>
            <person name="Park G."/>
            <person name="Park J."/>
            <person name="Park S.Y."/>
            <person name="Proctor R.H."/>
            <person name="Regev A."/>
            <person name="Ruiz-Roldan M.C."/>
            <person name="Sain D."/>
            <person name="Sakthikumar S."/>
            <person name="Sykes S."/>
            <person name="Schwartz D.C."/>
            <person name="Turgeon B.G."/>
            <person name="Wapinski I."/>
            <person name="Yoder O."/>
            <person name="Young S."/>
            <person name="Zeng Q."/>
            <person name="Zhou S."/>
            <person name="Galagan J."/>
            <person name="Cuomo C.A."/>
            <person name="Kistler H.C."/>
            <person name="Rep M."/>
        </authorList>
    </citation>
    <scope>GENOME REANNOTATION</scope>
    <source>
        <strain evidence="5">ATCC MYA-4620 / CBS 123657 / FGSC 9075 / NRRL 31084 / PH-1</strain>
        <strain evidence="4">PH-1 / ATCC MYA-4620 / FGSC 9075 / NRRL 31084</strain>
    </source>
</reference>
<evidence type="ECO:0000259" key="2">
    <source>
        <dbReference type="PROSITE" id="PS50048"/>
    </source>
</evidence>
<dbReference type="InParanoid" id="A0A098D7U3"/>
<dbReference type="Proteomes" id="UP000070720">
    <property type="component" value="Chromosome 1"/>
</dbReference>
<accession>A0A0E0RS01</accession>
<sequence length="430" mass="48877">MRKDTSQRRGRQTHRKSRGGCMECKRRHIKCGEEKPQCRSCVIRNLSCLYRHDRCSSLEELHTTKAARLESNCEDVSSTMSEDNRSLSVPTSLDYLTATSDVFSLHELDILHHWTTTTSQLMCTQLAPNQAWAIKLPQLGFQYPFVLYGILSLASLQRALSDPKDTEGDLAAATNYHASAVQSLLAEQATTCQHSDKTIDAMFAFSIIDTIYVLATYGTLSRQSEPTSRPSRVLELDWIRDVRSVRALLKPFNDKLREGCFDEFANLKTFEDWDMGHGSVRGDDGLLNLRASYQGCNSSDIELYNSTVKLLRRCRPYKSSLGDVGTDKARLSRPNPHWITPLIFLQEVPEEFIDRLYQRQPPALLILSFFGAMLSAYDTVWFMDGWALEIVSAVDYALGDYWAPYTTWCREQVAMNFVRWDSGSEIATPV</sequence>
<dbReference type="AlphaFoldDB" id="A0A098D7U3"/>
<dbReference type="PANTHER" id="PTHR47657">
    <property type="entry name" value="STEROL REGULATORY ELEMENT-BINDING PROTEIN ECM22"/>
    <property type="match status" value="1"/>
</dbReference>
<dbReference type="eggNOG" id="ENOG502QRM1">
    <property type="taxonomic scope" value="Eukaryota"/>
</dbReference>
<evidence type="ECO:0000256" key="1">
    <source>
        <dbReference type="ARBA" id="ARBA00023242"/>
    </source>
</evidence>
<dbReference type="PROSITE" id="PS50048">
    <property type="entry name" value="ZN2_CY6_FUNGAL_2"/>
    <property type="match status" value="1"/>
</dbReference>
<dbReference type="InterPro" id="IPR052400">
    <property type="entry name" value="Zn2-C6_fungal_TF"/>
</dbReference>
<dbReference type="PRINTS" id="PR00755">
    <property type="entry name" value="AFLATOXINBRP"/>
</dbReference>
<protein>
    <submittedName>
        <fullName evidence="3">Chromosome 1, complete genome</fullName>
    </submittedName>
</protein>
<dbReference type="GO" id="GO:0008270">
    <property type="term" value="F:zinc ion binding"/>
    <property type="evidence" value="ECO:0007669"/>
    <property type="project" value="InterPro"/>
</dbReference>
<dbReference type="PANTHER" id="PTHR47657:SF7">
    <property type="entry name" value="STEROL REGULATORY ELEMENT-BINDING PROTEIN ECM22"/>
    <property type="match status" value="1"/>
</dbReference>
<feature type="domain" description="Zn(2)-C6 fungal-type" evidence="2">
    <location>
        <begin position="20"/>
        <end position="50"/>
    </location>
</feature>
<reference evidence="4 5" key="1">
    <citation type="journal article" date="2007" name="Science">
        <title>The Fusarium graminearum genome reveals a link between localized polymorphism and pathogen specialization.</title>
        <authorList>
            <person name="Cuomo C.A."/>
            <person name="Gueldener U."/>
            <person name="Xu J.-R."/>
            <person name="Trail F."/>
            <person name="Turgeon B.G."/>
            <person name="Di Pietro A."/>
            <person name="Walton J.D."/>
            <person name="Ma L.-J."/>
            <person name="Baker S.E."/>
            <person name="Rep M."/>
            <person name="Adam G."/>
            <person name="Antoniw J."/>
            <person name="Baldwin T."/>
            <person name="Calvo S.E."/>
            <person name="Chang Y.-L."/>
            <person name="DeCaprio D."/>
            <person name="Gale L.R."/>
            <person name="Gnerre S."/>
            <person name="Goswami R.S."/>
            <person name="Hammond-Kosack K."/>
            <person name="Harris L.J."/>
            <person name="Hilburn K."/>
            <person name="Kennell J.C."/>
            <person name="Kroken S."/>
            <person name="Magnuson J.K."/>
            <person name="Mannhaupt G."/>
            <person name="Mauceli E.W."/>
            <person name="Mewes H.-W."/>
            <person name="Mitterbauer R."/>
            <person name="Muehlbauer G."/>
            <person name="Muensterkoetter M."/>
            <person name="Nelson D."/>
            <person name="O'Donnell K."/>
            <person name="Ouellet T."/>
            <person name="Qi W."/>
            <person name="Quesneville H."/>
            <person name="Roncero M.I.G."/>
            <person name="Seong K.-Y."/>
            <person name="Tetko I.V."/>
            <person name="Urban M."/>
            <person name="Waalwijk C."/>
            <person name="Ward T.J."/>
            <person name="Yao J."/>
            <person name="Birren B.W."/>
            <person name="Kistler H.C."/>
        </authorList>
    </citation>
    <scope>NUCLEOTIDE SEQUENCE [LARGE SCALE GENOMIC DNA]</scope>
    <source>
        <strain evidence="5">ATCC MYA-4620 / CBS 123657 / FGSC 9075 / NRRL 31084 / PH-1</strain>
        <strain evidence="4">PH-1 / ATCC MYA-4620 / FGSC 9075 / NRRL 31084</strain>
    </source>
</reference>
<dbReference type="SMART" id="SM00066">
    <property type="entry name" value="GAL4"/>
    <property type="match status" value="1"/>
</dbReference>
<evidence type="ECO:0000313" key="3">
    <source>
        <dbReference type="EMBL" id="CEF74026.1"/>
    </source>
</evidence>